<evidence type="ECO:0000313" key="4">
    <source>
        <dbReference type="EMBL" id="MCS2791468.1"/>
    </source>
</evidence>
<reference evidence="3 7" key="1">
    <citation type="submission" date="2015-09" db="EMBL/GenBank/DDBJ databases">
        <authorList>
            <consortium name="Pathogen Informatics"/>
        </authorList>
    </citation>
    <scope>NUCLEOTIDE SEQUENCE [LARGE SCALE GENOMIC DNA]</scope>
    <source>
        <strain evidence="3 7">2789STDY5834846</strain>
    </source>
</reference>
<dbReference type="Pfam" id="PF00534">
    <property type="entry name" value="Glycos_transf_1"/>
    <property type="match status" value="1"/>
</dbReference>
<sequence>MTKEKIAFVVVRYGKDINGGAEYHCRMLAERLVNDYDVEVLTTCVKNYVTGENEYPEGKETLNGVLVRRFYSDPVEPDLHKSYVRQAAPAKKWRHFLYRCRLLKPLSYVKPIWHYKEEEEIKALNSQVFYSSSMYTFIRENKAFYKAFIPLSFFPHTYYTAMYAPEKTILIPTMHNNGSSFRSIITSVFSKVAYIGFNIEAEQKLVENIVGKPLAANGIISVGIEKTKAADWKQTKVKYNLPEDYLLYVGRIDAIKLNNIVDYFLGYKKKYIASRLKLVLVGGIFGKTVEHPDIIYTGFVGDAEKVAIQLNAKVIVNPSKYESLSLILLETMSEGKAMLVNGQCNVLKEHCVKSDYAALYYMNRRDFVRKLRCLEESEVLRQQMGEKGRRYVQENYDWKIIIGRMRSAIQALS</sequence>
<dbReference type="SUPFAM" id="SSF53756">
    <property type="entry name" value="UDP-Glycosyltransferase/glycogen phosphorylase"/>
    <property type="match status" value="1"/>
</dbReference>
<dbReference type="GO" id="GO:0016757">
    <property type="term" value="F:glycosyltransferase activity"/>
    <property type="evidence" value="ECO:0007669"/>
    <property type="project" value="InterPro"/>
</dbReference>
<dbReference type="Proteomes" id="UP001204548">
    <property type="component" value="Unassembled WGS sequence"/>
</dbReference>
<dbReference type="PANTHER" id="PTHR46401">
    <property type="entry name" value="GLYCOSYLTRANSFERASE WBBK-RELATED"/>
    <property type="match status" value="1"/>
</dbReference>
<keyword evidence="8" id="KW-1185">Reference proteome</keyword>
<evidence type="ECO:0000313" key="7">
    <source>
        <dbReference type="Proteomes" id="UP000095606"/>
    </source>
</evidence>
<evidence type="ECO:0000259" key="2">
    <source>
        <dbReference type="Pfam" id="PF00534"/>
    </source>
</evidence>
<gene>
    <name evidence="6" type="ORF">BFLFYP10_05174</name>
    <name evidence="3" type="ORF">ERS852461_01799</name>
    <name evidence="4" type="ORF">NXW97_05475</name>
    <name evidence="5" type="ORF">NXY30_05925</name>
</gene>
<dbReference type="EMBL" id="CP103141">
    <property type="protein sequence ID" value="UVQ75926.1"/>
    <property type="molecule type" value="Genomic_DNA"/>
</dbReference>
<organism evidence="3 7">
    <name type="scientific">Bacteroides faecis</name>
    <dbReference type="NCBI Taxonomy" id="674529"/>
    <lineage>
        <taxon>Bacteria</taxon>
        <taxon>Pseudomonadati</taxon>
        <taxon>Bacteroidota</taxon>
        <taxon>Bacteroidia</taxon>
        <taxon>Bacteroidales</taxon>
        <taxon>Bacteroidaceae</taxon>
        <taxon>Bacteroides</taxon>
    </lineage>
</organism>
<dbReference type="Proteomes" id="UP000095606">
    <property type="component" value="Unassembled WGS sequence"/>
</dbReference>
<accession>A0A6N2RAA5</accession>
<evidence type="ECO:0000313" key="8">
    <source>
        <dbReference type="Proteomes" id="UP001060104"/>
    </source>
</evidence>
<dbReference type="Proteomes" id="UP001060104">
    <property type="component" value="Chromosome"/>
</dbReference>
<reference evidence="4" key="3">
    <citation type="submission" date="2022-08" db="EMBL/GenBank/DDBJ databases">
        <title>Genome Sequencing of Bacteroides fragilis Group Isolates with Nanopore Technology.</title>
        <authorList>
            <person name="Tisza M.J."/>
            <person name="Smith D."/>
            <person name="Dekker J.P."/>
        </authorList>
    </citation>
    <scope>NUCLEOTIDE SEQUENCE</scope>
    <source>
        <strain evidence="4">BFG-351</strain>
        <strain evidence="5">BFG-527</strain>
    </source>
</reference>
<proteinExistence type="predicted"/>
<dbReference type="EMBL" id="JANUTS010000001">
    <property type="protein sequence ID" value="MCS2791468.1"/>
    <property type="molecule type" value="Genomic_DNA"/>
</dbReference>
<dbReference type="InterPro" id="IPR001296">
    <property type="entry name" value="Glyco_trans_1"/>
</dbReference>
<protein>
    <submittedName>
        <fullName evidence="6">Glycosyl transferases group 1</fullName>
    </submittedName>
    <submittedName>
        <fullName evidence="3 4">Glycosyltransferase</fullName>
    </submittedName>
</protein>
<dbReference type="PANTHER" id="PTHR46401:SF2">
    <property type="entry name" value="GLYCOSYLTRANSFERASE WBBK-RELATED"/>
    <property type="match status" value="1"/>
</dbReference>
<accession>A0A174KEG0</accession>
<dbReference type="CDD" id="cd03801">
    <property type="entry name" value="GT4_PimA-like"/>
    <property type="match status" value="1"/>
</dbReference>
<evidence type="ECO:0000256" key="1">
    <source>
        <dbReference type="ARBA" id="ARBA00022679"/>
    </source>
</evidence>
<evidence type="ECO:0000313" key="6">
    <source>
        <dbReference type="EMBL" id="VYS77508.1"/>
    </source>
</evidence>
<evidence type="ECO:0000313" key="5">
    <source>
        <dbReference type="EMBL" id="UVQ75926.1"/>
    </source>
</evidence>
<dbReference type="RefSeq" id="WP_010536104.1">
    <property type="nucleotide sequence ID" value="NZ_CACRSZ010000006.1"/>
</dbReference>
<dbReference type="AlphaFoldDB" id="A0A174KEG0"/>
<dbReference type="EMBL" id="CZAE01000007">
    <property type="protein sequence ID" value="CUP07690.1"/>
    <property type="molecule type" value="Genomic_DNA"/>
</dbReference>
<dbReference type="Gene3D" id="3.40.50.2000">
    <property type="entry name" value="Glycogen Phosphorylase B"/>
    <property type="match status" value="1"/>
</dbReference>
<evidence type="ECO:0000313" key="3">
    <source>
        <dbReference type="EMBL" id="CUP07690.1"/>
    </source>
</evidence>
<dbReference type="EMBL" id="CACRSZ010000006">
    <property type="protein sequence ID" value="VYS77508.1"/>
    <property type="molecule type" value="Genomic_DNA"/>
</dbReference>
<feature type="domain" description="Glycosyl transferase family 1" evidence="2">
    <location>
        <begin position="242"/>
        <end position="390"/>
    </location>
</feature>
<dbReference type="GO" id="GO:0009103">
    <property type="term" value="P:lipopolysaccharide biosynthetic process"/>
    <property type="evidence" value="ECO:0007669"/>
    <property type="project" value="TreeGrafter"/>
</dbReference>
<reference evidence="6" key="2">
    <citation type="submission" date="2019-11" db="EMBL/GenBank/DDBJ databases">
        <authorList>
            <person name="Feng L."/>
        </authorList>
    </citation>
    <scope>NUCLEOTIDE SEQUENCE</scope>
    <source>
        <strain evidence="6">BfaecisLFYP10</strain>
    </source>
</reference>
<keyword evidence="1 3" id="KW-0808">Transferase</keyword>
<dbReference type="GeneID" id="69588172"/>
<name>A0A174KEG0_9BACE</name>